<gene>
    <name evidence="2" type="ORF">C1645_732253</name>
</gene>
<evidence type="ECO:0000313" key="3">
    <source>
        <dbReference type="Proteomes" id="UP000265703"/>
    </source>
</evidence>
<accession>A0A397TLB2</accession>
<keyword evidence="3" id="KW-1185">Reference proteome</keyword>
<dbReference type="OrthoDB" id="2446850at2759"/>
<keyword evidence="1" id="KW-1133">Transmembrane helix</keyword>
<name>A0A397TLB2_9GLOM</name>
<reference evidence="2 3" key="1">
    <citation type="submission" date="2018-06" db="EMBL/GenBank/DDBJ databases">
        <title>Comparative genomics reveals the genomic features of Rhizophagus irregularis, R. cerebriforme, R. diaphanum and Gigaspora rosea, and their symbiotic lifestyle signature.</title>
        <authorList>
            <person name="Morin E."/>
            <person name="San Clemente H."/>
            <person name="Chen E.C.H."/>
            <person name="De La Providencia I."/>
            <person name="Hainaut M."/>
            <person name="Kuo A."/>
            <person name="Kohler A."/>
            <person name="Murat C."/>
            <person name="Tang N."/>
            <person name="Roy S."/>
            <person name="Loubradou J."/>
            <person name="Henrissat B."/>
            <person name="Grigoriev I.V."/>
            <person name="Corradi N."/>
            <person name="Roux C."/>
            <person name="Martin F.M."/>
        </authorList>
    </citation>
    <scope>NUCLEOTIDE SEQUENCE [LARGE SCALE GENOMIC DNA]</scope>
    <source>
        <strain evidence="2 3">DAOM 227022</strain>
    </source>
</reference>
<comment type="caution">
    <text evidence="2">The sequence shown here is derived from an EMBL/GenBank/DDBJ whole genome shotgun (WGS) entry which is preliminary data.</text>
</comment>
<keyword evidence="1" id="KW-0812">Transmembrane</keyword>
<dbReference type="AlphaFoldDB" id="A0A397TLB2"/>
<keyword evidence="1" id="KW-0472">Membrane</keyword>
<proteinExistence type="predicted"/>
<feature type="transmembrane region" description="Helical" evidence="1">
    <location>
        <begin position="16"/>
        <end position="35"/>
    </location>
</feature>
<sequence>METFIDKGFNNDYLEATYIAIFAHLVVWATCLLFSEFVRRRRPLLLPGLVGTLVEPQHDGIPETFTVPIFADIMVERYVKSANAAKDSLLMIVIATLAIQTGYGATAIWTYFFNELKEKGRENYC</sequence>
<dbReference type="EMBL" id="QKYT01000026">
    <property type="protein sequence ID" value="RIA97706.1"/>
    <property type="molecule type" value="Genomic_DNA"/>
</dbReference>
<evidence type="ECO:0000256" key="1">
    <source>
        <dbReference type="SAM" id="Phobius"/>
    </source>
</evidence>
<feature type="transmembrane region" description="Helical" evidence="1">
    <location>
        <begin position="89"/>
        <end position="112"/>
    </location>
</feature>
<evidence type="ECO:0000313" key="2">
    <source>
        <dbReference type="EMBL" id="RIA97706.1"/>
    </source>
</evidence>
<dbReference type="Proteomes" id="UP000265703">
    <property type="component" value="Unassembled WGS sequence"/>
</dbReference>
<organism evidence="2 3">
    <name type="scientific">Glomus cerebriforme</name>
    <dbReference type="NCBI Taxonomy" id="658196"/>
    <lineage>
        <taxon>Eukaryota</taxon>
        <taxon>Fungi</taxon>
        <taxon>Fungi incertae sedis</taxon>
        <taxon>Mucoromycota</taxon>
        <taxon>Glomeromycotina</taxon>
        <taxon>Glomeromycetes</taxon>
        <taxon>Glomerales</taxon>
        <taxon>Glomeraceae</taxon>
        <taxon>Glomus</taxon>
    </lineage>
</organism>
<protein>
    <submittedName>
        <fullName evidence="2">Uncharacterized protein</fullName>
    </submittedName>
</protein>